<dbReference type="Gene3D" id="3.40.710.10">
    <property type="entry name" value="DD-peptidase/beta-lactamase superfamily"/>
    <property type="match status" value="1"/>
</dbReference>
<dbReference type="InterPro" id="IPR012338">
    <property type="entry name" value="Beta-lactam/transpept-like"/>
</dbReference>
<reference evidence="2" key="1">
    <citation type="submission" date="2014-01" db="EMBL/GenBank/DDBJ databases">
        <authorList>
            <person name="Brown-Elliot B."/>
            <person name="Wallace R."/>
            <person name="Lenaerts A."/>
            <person name="Ordway D."/>
            <person name="DeGroote M.A."/>
            <person name="Parker T."/>
            <person name="Sizemore C."/>
            <person name="Tallon L.J."/>
            <person name="Sadzewicz L.K."/>
            <person name="Sengamalay N."/>
            <person name="Fraser C.M."/>
            <person name="Hine E."/>
            <person name="Shefchek K.A."/>
            <person name="Das S.P."/>
            <person name="Tettelin H."/>
        </authorList>
    </citation>
    <scope>NUCLEOTIDE SEQUENCE [LARGE SCALE GENOMIC DNA]</scope>
    <source>
        <strain evidence="2">4042</strain>
    </source>
</reference>
<accession>X8C0A0</accession>
<comment type="caution">
    <text evidence="2">The sequence shown here is derived from an EMBL/GenBank/DDBJ whole genome shotgun (WGS) entry which is preliminary data.</text>
</comment>
<dbReference type="EMBL" id="JAOB01000035">
    <property type="protein sequence ID" value="EUA49802.1"/>
    <property type="molecule type" value="Genomic_DNA"/>
</dbReference>
<proteinExistence type="predicted"/>
<gene>
    <name evidence="2" type="ORF">I553_3767</name>
</gene>
<evidence type="ECO:0000256" key="1">
    <source>
        <dbReference type="SAM" id="MobiDB-lite"/>
    </source>
</evidence>
<feature type="region of interest" description="Disordered" evidence="1">
    <location>
        <begin position="33"/>
        <end position="58"/>
    </location>
</feature>
<evidence type="ECO:0000313" key="2">
    <source>
        <dbReference type="EMBL" id="EUA49802.1"/>
    </source>
</evidence>
<feature type="compositionally biased region" description="Low complexity" evidence="1">
    <location>
        <begin position="46"/>
        <end position="58"/>
    </location>
</feature>
<dbReference type="AlphaFoldDB" id="X8C0A0"/>
<dbReference type="PATRIC" id="fig|1299334.3.peg.3781"/>
<sequence>MVGVLVSRIEGKPFHQVLDERILQPLGMCDTGFSSQPRSAPERQPCTGWMTTTGCDTT</sequence>
<protein>
    <submittedName>
        <fullName evidence="2">Beta-lactamase family protein</fullName>
    </submittedName>
</protein>
<dbReference type="SUPFAM" id="SSF56601">
    <property type="entry name" value="beta-lactamase/transpeptidase-like"/>
    <property type="match status" value="1"/>
</dbReference>
<organism evidence="2">
    <name type="scientific">Mycobacterium xenopi 4042</name>
    <dbReference type="NCBI Taxonomy" id="1299334"/>
    <lineage>
        <taxon>Bacteria</taxon>
        <taxon>Bacillati</taxon>
        <taxon>Actinomycetota</taxon>
        <taxon>Actinomycetes</taxon>
        <taxon>Mycobacteriales</taxon>
        <taxon>Mycobacteriaceae</taxon>
        <taxon>Mycobacterium</taxon>
    </lineage>
</organism>
<name>X8C0A0_MYCXE</name>